<dbReference type="RefSeq" id="WP_127710641.1">
    <property type="nucleotide sequence ID" value="NZ_SACO01000012.1"/>
</dbReference>
<dbReference type="AlphaFoldDB" id="A0A3S2V534"/>
<dbReference type="PANTHER" id="PTHR32308">
    <property type="entry name" value="LYASE BETA SUBUNIT, PUTATIVE (AFU_ORTHOLOGUE AFUA_4G13030)-RELATED"/>
    <property type="match status" value="1"/>
</dbReference>
<keyword evidence="9" id="KW-1185">Reference proteome</keyword>
<dbReference type="SUPFAM" id="SSF51621">
    <property type="entry name" value="Phosphoenolpyruvate/pyruvate domain"/>
    <property type="match status" value="1"/>
</dbReference>
<dbReference type="InterPro" id="IPR011206">
    <property type="entry name" value="Citrate_lyase_beta/mcl1/mcl2"/>
</dbReference>
<comment type="caution">
    <text evidence="8">The sequence shown here is derived from an EMBL/GenBank/DDBJ whole genome shotgun (WGS) entry which is preliminary data.</text>
</comment>
<evidence type="ECO:0000256" key="6">
    <source>
        <dbReference type="PIRSR" id="PIRSR015582-2"/>
    </source>
</evidence>
<keyword evidence="4 6" id="KW-0460">Magnesium</keyword>
<evidence type="ECO:0000259" key="7">
    <source>
        <dbReference type="Pfam" id="PF03328"/>
    </source>
</evidence>
<protein>
    <submittedName>
        <fullName evidence="8">CoA ester lyase</fullName>
    </submittedName>
</protein>
<accession>A0A3S2V534</accession>
<name>A0A3S2V534_9SPHN</name>
<dbReference type="Gene3D" id="3.20.20.60">
    <property type="entry name" value="Phosphoenolpyruvate-binding domains"/>
    <property type="match status" value="1"/>
</dbReference>
<dbReference type="Pfam" id="PF03328">
    <property type="entry name" value="HpcH_HpaI"/>
    <property type="match status" value="1"/>
</dbReference>
<reference evidence="8 9" key="1">
    <citation type="submission" date="2019-01" db="EMBL/GenBank/DDBJ databases">
        <authorList>
            <person name="Chen W.-M."/>
        </authorList>
    </citation>
    <scope>NUCLEOTIDE SEQUENCE [LARGE SCALE GENOMIC DNA]</scope>
    <source>
        <strain evidence="8 9">FSY-9</strain>
    </source>
</reference>
<evidence type="ECO:0000313" key="8">
    <source>
        <dbReference type="EMBL" id="RVU03711.1"/>
    </source>
</evidence>
<dbReference type="InterPro" id="IPR040442">
    <property type="entry name" value="Pyrv_kinase-like_dom_sf"/>
</dbReference>
<comment type="similarity">
    <text evidence="2">Belongs to the HpcH/HpaI aldolase family.</text>
</comment>
<evidence type="ECO:0000256" key="1">
    <source>
        <dbReference type="ARBA" id="ARBA00001946"/>
    </source>
</evidence>
<dbReference type="InterPro" id="IPR005000">
    <property type="entry name" value="Aldolase/citrate-lyase_domain"/>
</dbReference>
<dbReference type="GO" id="GO:0006107">
    <property type="term" value="P:oxaloacetate metabolic process"/>
    <property type="evidence" value="ECO:0007669"/>
    <property type="project" value="TreeGrafter"/>
</dbReference>
<dbReference type="EMBL" id="SACO01000012">
    <property type="protein sequence ID" value="RVU03711.1"/>
    <property type="molecule type" value="Genomic_DNA"/>
</dbReference>
<dbReference type="OrthoDB" id="9800547at2"/>
<evidence type="ECO:0000256" key="4">
    <source>
        <dbReference type="ARBA" id="ARBA00022842"/>
    </source>
</evidence>
<dbReference type="GO" id="GO:0000287">
    <property type="term" value="F:magnesium ion binding"/>
    <property type="evidence" value="ECO:0007669"/>
    <property type="project" value="TreeGrafter"/>
</dbReference>
<evidence type="ECO:0000256" key="3">
    <source>
        <dbReference type="ARBA" id="ARBA00022723"/>
    </source>
</evidence>
<evidence type="ECO:0000313" key="9">
    <source>
        <dbReference type="Proteomes" id="UP000282837"/>
    </source>
</evidence>
<feature type="binding site" evidence="5">
    <location>
        <position position="72"/>
    </location>
    <ligand>
        <name>substrate</name>
    </ligand>
</feature>
<comment type="cofactor">
    <cofactor evidence="1">
        <name>Mg(2+)</name>
        <dbReference type="ChEBI" id="CHEBI:18420"/>
    </cofactor>
</comment>
<feature type="binding site" evidence="6">
    <location>
        <position position="157"/>
    </location>
    <ligand>
        <name>Mg(2+)</name>
        <dbReference type="ChEBI" id="CHEBI:18420"/>
    </ligand>
</feature>
<dbReference type="PANTHER" id="PTHR32308:SF10">
    <property type="entry name" value="CITRATE LYASE SUBUNIT BETA"/>
    <property type="match status" value="1"/>
</dbReference>
<evidence type="ECO:0000256" key="5">
    <source>
        <dbReference type="PIRSR" id="PIRSR015582-1"/>
    </source>
</evidence>
<evidence type="ECO:0000256" key="2">
    <source>
        <dbReference type="ARBA" id="ARBA00005568"/>
    </source>
</evidence>
<dbReference type="GO" id="GO:0016829">
    <property type="term" value="F:lyase activity"/>
    <property type="evidence" value="ECO:0007669"/>
    <property type="project" value="UniProtKB-KW"/>
</dbReference>
<dbReference type="PIRSF" id="PIRSF015582">
    <property type="entry name" value="Cit_lyase_B"/>
    <property type="match status" value="1"/>
</dbReference>
<feature type="domain" description="HpcH/HpaI aldolase/citrate lyase" evidence="7">
    <location>
        <begin position="11"/>
        <end position="225"/>
    </location>
</feature>
<organism evidence="8 9">
    <name type="scientific">Novosphingobium umbonatum</name>
    <dbReference type="NCBI Taxonomy" id="1908524"/>
    <lineage>
        <taxon>Bacteria</taxon>
        <taxon>Pseudomonadati</taxon>
        <taxon>Pseudomonadota</taxon>
        <taxon>Alphaproteobacteria</taxon>
        <taxon>Sphingomonadales</taxon>
        <taxon>Sphingomonadaceae</taxon>
        <taxon>Novosphingobium</taxon>
    </lineage>
</organism>
<dbReference type="Proteomes" id="UP000282837">
    <property type="component" value="Unassembled WGS sequence"/>
</dbReference>
<gene>
    <name evidence="8" type="ORF">EOE18_14105</name>
</gene>
<sequence length="303" mass="32321">MPALSLDRPRRSALYMPASNPKALAKARSLPADIIILDLEDAVAPDKKDEARDAAMALLYSGGFGDREVAVRVNGLDTPWGAADLEAVALSGADAVLVPKVNGPQDVLRYHEALSHAPGDLQLWAMIETCASVLHLDAIGALSKSTRLALWVLGLNDLAKEMRAKPDASRSIFHPFMAMAVAAARAHHISVLDAVCNEFRHIDAFTTEAMQGAAFGFDGKSLIHPDQIAPCNAAFSPSAEELAQAQAIIEAFALPENQDKGVIQVGGQMVELLHQTQAQALLKRAKRMGLLSGSDEPSLMSFS</sequence>
<keyword evidence="3 6" id="KW-0479">Metal-binding</keyword>
<keyword evidence="8" id="KW-0456">Lyase</keyword>
<feature type="binding site" evidence="6">
    <location>
        <position position="128"/>
    </location>
    <ligand>
        <name>Mg(2+)</name>
        <dbReference type="ChEBI" id="CHEBI:18420"/>
    </ligand>
</feature>
<dbReference type="InterPro" id="IPR015813">
    <property type="entry name" value="Pyrv/PenolPyrv_kinase-like_dom"/>
</dbReference>
<proteinExistence type="inferred from homology"/>
<feature type="binding site" evidence="5">
    <location>
        <position position="128"/>
    </location>
    <ligand>
        <name>substrate</name>
    </ligand>
</feature>